<feature type="region of interest" description="Disordered" evidence="1">
    <location>
        <begin position="1"/>
        <end position="77"/>
    </location>
</feature>
<sequence>MPHAIEPTTNGTTQTGENANGQTSGNTDRRASSGADNAPESPALQRFLAQPPSEEPYNPHYGERSGTASSDTGNGQS</sequence>
<organism evidence="2 3">
    <name type="scientific">Lophiotrema nucula</name>
    <dbReference type="NCBI Taxonomy" id="690887"/>
    <lineage>
        <taxon>Eukaryota</taxon>
        <taxon>Fungi</taxon>
        <taxon>Dikarya</taxon>
        <taxon>Ascomycota</taxon>
        <taxon>Pezizomycotina</taxon>
        <taxon>Dothideomycetes</taxon>
        <taxon>Pleosporomycetidae</taxon>
        <taxon>Pleosporales</taxon>
        <taxon>Lophiotremataceae</taxon>
        <taxon>Lophiotrema</taxon>
    </lineage>
</organism>
<evidence type="ECO:0000256" key="1">
    <source>
        <dbReference type="SAM" id="MobiDB-lite"/>
    </source>
</evidence>
<reference evidence="2" key="1">
    <citation type="journal article" date="2020" name="Stud. Mycol.">
        <title>101 Dothideomycetes genomes: a test case for predicting lifestyles and emergence of pathogens.</title>
        <authorList>
            <person name="Haridas S."/>
            <person name="Albert R."/>
            <person name="Binder M."/>
            <person name="Bloem J."/>
            <person name="Labutti K."/>
            <person name="Salamov A."/>
            <person name="Andreopoulos B."/>
            <person name="Baker S."/>
            <person name="Barry K."/>
            <person name="Bills G."/>
            <person name="Bluhm B."/>
            <person name="Cannon C."/>
            <person name="Castanera R."/>
            <person name="Culley D."/>
            <person name="Daum C."/>
            <person name="Ezra D."/>
            <person name="Gonzalez J."/>
            <person name="Henrissat B."/>
            <person name="Kuo A."/>
            <person name="Liang C."/>
            <person name="Lipzen A."/>
            <person name="Lutzoni F."/>
            <person name="Magnuson J."/>
            <person name="Mondo S."/>
            <person name="Nolan M."/>
            <person name="Ohm R."/>
            <person name="Pangilinan J."/>
            <person name="Park H.-J."/>
            <person name="Ramirez L."/>
            <person name="Alfaro M."/>
            <person name="Sun H."/>
            <person name="Tritt A."/>
            <person name="Yoshinaga Y."/>
            <person name="Zwiers L.-H."/>
            <person name="Turgeon B."/>
            <person name="Goodwin S."/>
            <person name="Spatafora J."/>
            <person name="Crous P."/>
            <person name="Grigoriev I."/>
        </authorList>
    </citation>
    <scope>NUCLEOTIDE SEQUENCE</scope>
    <source>
        <strain evidence="2">CBS 627.86</strain>
    </source>
</reference>
<evidence type="ECO:0000313" key="2">
    <source>
        <dbReference type="EMBL" id="KAF2109543.1"/>
    </source>
</evidence>
<name>A0A6A5YRD6_9PLEO</name>
<protein>
    <submittedName>
        <fullName evidence="2">Uncharacterized protein</fullName>
    </submittedName>
</protein>
<evidence type="ECO:0000313" key="3">
    <source>
        <dbReference type="Proteomes" id="UP000799770"/>
    </source>
</evidence>
<dbReference type="AlphaFoldDB" id="A0A6A5YRD6"/>
<gene>
    <name evidence="2" type="ORF">BDV96DRAFT_651974</name>
</gene>
<dbReference type="EMBL" id="ML977342">
    <property type="protein sequence ID" value="KAF2109543.1"/>
    <property type="molecule type" value="Genomic_DNA"/>
</dbReference>
<dbReference type="Proteomes" id="UP000799770">
    <property type="component" value="Unassembled WGS sequence"/>
</dbReference>
<keyword evidence="3" id="KW-1185">Reference proteome</keyword>
<proteinExistence type="predicted"/>
<feature type="compositionally biased region" description="Polar residues" evidence="1">
    <location>
        <begin position="7"/>
        <end position="26"/>
    </location>
</feature>
<feature type="compositionally biased region" description="Polar residues" evidence="1">
    <location>
        <begin position="66"/>
        <end position="77"/>
    </location>
</feature>
<accession>A0A6A5YRD6</accession>